<dbReference type="Pfam" id="PF12625">
    <property type="entry name" value="Arabinose_bd"/>
    <property type="match status" value="1"/>
</dbReference>
<protein>
    <submittedName>
        <fullName evidence="5">Transcriptional regulator, AraC family</fullName>
    </submittedName>
</protein>
<feature type="domain" description="HTH araC/xylS-type" evidence="4">
    <location>
        <begin position="258"/>
        <end position="356"/>
    </location>
</feature>
<dbReference type="PROSITE" id="PS01124">
    <property type="entry name" value="HTH_ARAC_FAMILY_2"/>
    <property type="match status" value="1"/>
</dbReference>
<dbReference type="GO" id="GO:0000976">
    <property type="term" value="F:transcription cis-regulatory region binding"/>
    <property type="evidence" value="ECO:0007669"/>
    <property type="project" value="TreeGrafter"/>
</dbReference>
<evidence type="ECO:0000256" key="1">
    <source>
        <dbReference type="ARBA" id="ARBA00023015"/>
    </source>
</evidence>
<dbReference type="Proteomes" id="UP000035352">
    <property type="component" value="Chromosome"/>
</dbReference>
<dbReference type="GO" id="GO:0003700">
    <property type="term" value="F:DNA-binding transcription factor activity"/>
    <property type="evidence" value="ECO:0007669"/>
    <property type="project" value="InterPro"/>
</dbReference>
<dbReference type="KEGG" id="pbh:AAW51_0772"/>
<dbReference type="InterPro" id="IPR032687">
    <property type="entry name" value="AraC-type_N"/>
</dbReference>
<dbReference type="EMBL" id="CP011371">
    <property type="protein sequence ID" value="AKJ27463.1"/>
    <property type="molecule type" value="Genomic_DNA"/>
</dbReference>
<evidence type="ECO:0000313" key="6">
    <source>
        <dbReference type="Proteomes" id="UP000035352"/>
    </source>
</evidence>
<dbReference type="PANTHER" id="PTHR47894:SF1">
    <property type="entry name" value="HTH-TYPE TRANSCRIPTIONAL REGULATOR VQSM"/>
    <property type="match status" value="1"/>
</dbReference>
<reference evidence="5 6" key="1">
    <citation type="submission" date="2015-05" db="EMBL/GenBank/DDBJ databases">
        <authorList>
            <person name="Tang B."/>
            <person name="Yu Y."/>
        </authorList>
    </citation>
    <scope>NUCLEOTIDE SEQUENCE [LARGE SCALE GENOMIC DNA]</scope>
    <source>
        <strain evidence="5 6">DSM 7029</strain>
    </source>
</reference>
<accession>A0A0G3BHJ4</accession>
<dbReference type="SUPFAM" id="SSF46689">
    <property type="entry name" value="Homeodomain-like"/>
    <property type="match status" value="1"/>
</dbReference>
<dbReference type="InterPro" id="IPR009057">
    <property type="entry name" value="Homeodomain-like_sf"/>
</dbReference>
<organism evidence="5 6">
    <name type="scientific">Caldimonas brevitalea</name>
    <dbReference type="NCBI Taxonomy" id="413882"/>
    <lineage>
        <taxon>Bacteria</taxon>
        <taxon>Pseudomonadati</taxon>
        <taxon>Pseudomonadota</taxon>
        <taxon>Betaproteobacteria</taxon>
        <taxon>Burkholderiales</taxon>
        <taxon>Sphaerotilaceae</taxon>
        <taxon>Caldimonas</taxon>
    </lineage>
</organism>
<evidence type="ECO:0000256" key="3">
    <source>
        <dbReference type="ARBA" id="ARBA00023163"/>
    </source>
</evidence>
<dbReference type="PATRIC" id="fig|413882.6.peg.817"/>
<dbReference type="Pfam" id="PF12833">
    <property type="entry name" value="HTH_18"/>
    <property type="match status" value="1"/>
</dbReference>
<name>A0A0G3BHJ4_9BURK</name>
<keyword evidence="6" id="KW-1185">Reference proteome</keyword>
<keyword evidence="2" id="KW-0238">DNA-binding</keyword>
<dbReference type="SMART" id="SM00342">
    <property type="entry name" value="HTH_ARAC"/>
    <property type="match status" value="1"/>
</dbReference>
<evidence type="ECO:0000313" key="5">
    <source>
        <dbReference type="EMBL" id="AKJ27463.1"/>
    </source>
</evidence>
<keyword evidence="3" id="KW-0804">Transcription</keyword>
<dbReference type="GO" id="GO:0005829">
    <property type="term" value="C:cytosol"/>
    <property type="evidence" value="ECO:0007669"/>
    <property type="project" value="TreeGrafter"/>
</dbReference>
<evidence type="ECO:0000256" key="2">
    <source>
        <dbReference type="ARBA" id="ARBA00023125"/>
    </source>
</evidence>
<sequence>MSASDLDDHRGATLTAALPEPTATAFESALTLVRLLMRRGVASSRIERATGVRPSDLRSPDGRRADVRLPLSSIERLWEFASKELENPSIALELHKYYPENKLHFVAHLGMRCPTIGSAIEHWRQYALLVSQAEDVDYMVEGDAARFVYTCRDPRYESRFLAEHILSLTVWFGQSFTGLPLRCRSVRFMHRDPGYRDAYERAFPGAQISFSASDNSLLFDAGYLTLPCRTADSYLRHFLTEKAEQLKETLAQKTPLRNKVVVAISTLLSRQEEVSLERVGVLLERSPRQLRSLLDAEGHNFRDLLDEVRRRAAVRHLRQGMAISQVAELLGFSEPSAFQHAFRRWYGKSPGLFQEQVVSGRSS</sequence>
<evidence type="ECO:0000259" key="4">
    <source>
        <dbReference type="PROSITE" id="PS01124"/>
    </source>
</evidence>
<dbReference type="RefSeq" id="WP_047193554.1">
    <property type="nucleotide sequence ID" value="NZ_CP011371.1"/>
</dbReference>
<dbReference type="Gene3D" id="1.10.10.60">
    <property type="entry name" value="Homeodomain-like"/>
    <property type="match status" value="1"/>
</dbReference>
<keyword evidence="1" id="KW-0805">Transcription regulation</keyword>
<gene>
    <name evidence="5" type="ORF">AAW51_0772</name>
</gene>
<dbReference type="AlphaFoldDB" id="A0A0G3BHJ4"/>
<dbReference type="InterPro" id="IPR018060">
    <property type="entry name" value="HTH_AraC"/>
</dbReference>
<dbReference type="OrthoDB" id="6506763at2"/>
<dbReference type="InterPro" id="IPR020449">
    <property type="entry name" value="Tscrpt_reg_AraC-type_HTH"/>
</dbReference>
<proteinExistence type="predicted"/>
<dbReference type="PANTHER" id="PTHR47894">
    <property type="entry name" value="HTH-TYPE TRANSCRIPTIONAL REGULATOR GADX"/>
    <property type="match status" value="1"/>
</dbReference>
<dbReference type="STRING" id="413882.AAW51_0772"/>
<dbReference type="PRINTS" id="PR00032">
    <property type="entry name" value="HTHARAC"/>
</dbReference>